<dbReference type="PANTHER" id="PTHR14136">
    <property type="entry name" value="BTB_POZ DOMAIN-CONTAINING PROTEIN KCTD9"/>
    <property type="match status" value="1"/>
</dbReference>
<proteinExistence type="predicted"/>
<evidence type="ECO:0000256" key="1">
    <source>
        <dbReference type="SAM" id="Phobius"/>
    </source>
</evidence>
<organism evidence="2 3">
    <name type="scientific">Arthrobacter psychrochitiniphilus</name>
    <dbReference type="NCBI Taxonomy" id="291045"/>
    <lineage>
        <taxon>Bacteria</taxon>
        <taxon>Bacillati</taxon>
        <taxon>Actinomycetota</taxon>
        <taxon>Actinomycetes</taxon>
        <taxon>Micrococcales</taxon>
        <taxon>Micrococcaceae</taxon>
        <taxon>Arthrobacter</taxon>
    </lineage>
</organism>
<protein>
    <recommendedName>
        <fullName evidence="4">Pentapeptide repeat-containing protein</fullName>
    </recommendedName>
</protein>
<keyword evidence="3" id="KW-1185">Reference proteome</keyword>
<dbReference type="SUPFAM" id="SSF141571">
    <property type="entry name" value="Pentapeptide repeat-like"/>
    <property type="match status" value="1"/>
</dbReference>
<keyword evidence="1" id="KW-1133">Transmembrane helix</keyword>
<dbReference type="OrthoDB" id="4563217at2"/>
<accession>A0A2V3DRI7</accession>
<keyword evidence="1" id="KW-0812">Transmembrane</keyword>
<evidence type="ECO:0008006" key="4">
    <source>
        <dbReference type="Google" id="ProtNLM"/>
    </source>
</evidence>
<dbReference type="EMBL" id="QHLZ01000006">
    <property type="protein sequence ID" value="PXA65119.1"/>
    <property type="molecule type" value="Genomic_DNA"/>
</dbReference>
<comment type="caution">
    <text evidence="2">The sequence shown here is derived from an EMBL/GenBank/DDBJ whole genome shotgun (WGS) entry which is preliminary data.</text>
</comment>
<dbReference type="InterPro" id="IPR051082">
    <property type="entry name" value="Pentapeptide-BTB/POZ_domain"/>
</dbReference>
<feature type="transmembrane region" description="Helical" evidence="1">
    <location>
        <begin position="16"/>
        <end position="35"/>
    </location>
</feature>
<gene>
    <name evidence="2" type="ORF">CVS29_10525</name>
</gene>
<dbReference type="AlphaFoldDB" id="A0A2V3DRI7"/>
<evidence type="ECO:0000313" key="2">
    <source>
        <dbReference type="EMBL" id="PXA65119.1"/>
    </source>
</evidence>
<dbReference type="RefSeq" id="WP_110106295.1">
    <property type="nucleotide sequence ID" value="NZ_JACBZZ010000001.1"/>
</dbReference>
<name>A0A2V3DRI7_9MICC</name>
<dbReference type="Gene3D" id="2.160.20.80">
    <property type="entry name" value="E3 ubiquitin-protein ligase SopA"/>
    <property type="match status" value="1"/>
</dbReference>
<keyword evidence="1" id="KW-0472">Membrane</keyword>
<dbReference type="Proteomes" id="UP000246303">
    <property type="component" value="Unassembled WGS sequence"/>
</dbReference>
<dbReference type="Pfam" id="PF00805">
    <property type="entry name" value="Pentapeptide"/>
    <property type="match status" value="4"/>
</dbReference>
<reference evidence="2 3" key="1">
    <citation type="submission" date="2018-05" db="EMBL/GenBank/DDBJ databases">
        <title>Genetic diversity of glacier-inhabiting Cryobacterium bacteria in China and description of Cryobacterium mengkeensis sp. nov. and Arthrobacter glacialis sp. nov.</title>
        <authorList>
            <person name="Liu Q."/>
            <person name="Xin Y.-H."/>
        </authorList>
    </citation>
    <scope>NUCLEOTIDE SEQUENCE [LARGE SCALE GENOMIC DNA]</scope>
    <source>
        <strain evidence="2 3">GP3</strain>
    </source>
</reference>
<dbReference type="InterPro" id="IPR001646">
    <property type="entry name" value="5peptide_repeat"/>
</dbReference>
<evidence type="ECO:0000313" key="3">
    <source>
        <dbReference type="Proteomes" id="UP000246303"/>
    </source>
</evidence>
<sequence>MTEVNLHVENKNHLRWRWFGACAFVAASIAAIWLLPEALVNWSTRAIVDPLKPLSSAEFVKAVTDARQGVLFSVGGCIAIFTLLISLSKHNLDRRSQELDRERQELDRDANRTNRYTEAVKQLGAESSPSIRLGGIYALERIAQDSPRDRQTILDVLCAFARERSSVAKMVGANAVLVTDVAAAVTVFGRRKFLDSNQVSFDLSRTYLGGIRLSNACLAYTNFGFSNLAEAQLDHANLTRVTLLNANLVRANLFSASLRSANLIRANFTLAGLSAADLSQADLSEGILDMAHLGDAKLPQATLSMATLKGATLTGADMTEASLNGADLTGARLNGAILVGADLSNANFMKANLAGAVLEGAIVRDDLGLVKLVTHDYLESVGAQGLDTVRGLPVK</sequence>
<feature type="transmembrane region" description="Helical" evidence="1">
    <location>
        <begin position="69"/>
        <end position="87"/>
    </location>
</feature>
<dbReference type="PANTHER" id="PTHR14136:SF17">
    <property type="entry name" value="BTB_POZ DOMAIN-CONTAINING PROTEIN KCTD9"/>
    <property type="match status" value="1"/>
</dbReference>